<gene>
    <name evidence="2" type="ORF">PCOR1329_LOCUS33060</name>
</gene>
<feature type="non-terminal residue" evidence="2">
    <location>
        <position position="1"/>
    </location>
</feature>
<evidence type="ECO:0000313" key="3">
    <source>
        <dbReference type="Proteomes" id="UP001189429"/>
    </source>
</evidence>
<feature type="region of interest" description="Disordered" evidence="1">
    <location>
        <begin position="1"/>
        <end position="20"/>
    </location>
</feature>
<evidence type="ECO:0000313" key="2">
    <source>
        <dbReference type="EMBL" id="CAK0836625.1"/>
    </source>
</evidence>
<dbReference type="EMBL" id="CAUYUJ010013692">
    <property type="protein sequence ID" value="CAK0836625.1"/>
    <property type="molecule type" value="Genomic_DNA"/>
</dbReference>
<organism evidence="2 3">
    <name type="scientific">Prorocentrum cordatum</name>
    <dbReference type="NCBI Taxonomy" id="2364126"/>
    <lineage>
        <taxon>Eukaryota</taxon>
        <taxon>Sar</taxon>
        <taxon>Alveolata</taxon>
        <taxon>Dinophyceae</taxon>
        <taxon>Prorocentrales</taxon>
        <taxon>Prorocentraceae</taxon>
        <taxon>Prorocentrum</taxon>
    </lineage>
</organism>
<comment type="caution">
    <text evidence="2">The sequence shown here is derived from an EMBL/GenBank/DDBJ whole genome shotgun (WGS) entry which is preliminary data.</text>
</comment>
<evidence type="ECO:0000256" key="1">
    <source>
        <dbReference type="SAM" id="MobiDB-lite"/>
    </source>
</evidence>
<sequence length="222" mass="23346">GGAVAEPAGGRKKQNIGDLADETEGAAARAEGALGARDMQAALMVLLQMARQRAAVMGLGGARGARRDRAGAFGAEGQIRAEVAHLATARPGLDPLRLRIALAACRCRSGCLSGSNWARTDRPAARLAVDALYKNLISGASASKLGMMTWRFRFEKCRGGECARAQFPVADQPGANALSKANKHLMESMSCKLKIGAGPQRLLEAPAQKLIDNAKPKSQDKQ</sequence>
<proteinExistence type="predicted"/>
<name>A0ABN9SVW2_9DINO</name>
<dbReference type="Proteomes" id="UP001189429">
    <property type="component" value="Unassembled WGS sequence"/>
</dbReference>
<feature type="non-terminal residue" evidence="2">
    <location>
        <position position="222"/>
    </location>
</feature>
<accession>A0ABN9SVW2</accession>
<protein>
    <submittedName>
        <fullName evidence="2">Uncharacterized protein</fullName>
    </submittedName>
</protein>
<reference evidence="2" key="1">
    <citation type="submission" date="2023-10" db="EMBL/GenBank/DDBJ databases">
        <authorList>
            <person name="Chen Y."/>
            <person name="Shah S."/>
            <person name="Dougan E. K."/>
            <person name="Thang M."/>
            <person name="Chan C."/>
        </authorList>
    </citation>
    <scope>NUCLEOTIDE SEQUENCE [LARGE SCALE GENOMIC DNA]</scope>
</reference>
<keyword evidence="3" id="KW-1185">Reference proteome</keyword>